<reference evidence="4" key="1">
    <citation type="submission" date="2025-08" db="UniProtKB">
        <authorList>
            <consortium name="RefSeq"/>
        </authorList>
    </citation>
    <scope>IDENTIFICATION</scope>
    <source>
        <tissue evidence="4">Whole sample</tissue>
    </source>
</reference>
<dbReference type="KEGG" id="cvn:111134682"/>
<keyword evidence="1" id="KW-0732">Signal</keyword>
<evidence type="ECO:0000313" key="3">
    <source>
        <dbReference type="Proteomes" id="UP000694844"/>
    </source>
</evidence>
<feature type="domain" description="VWFA" evidence="2">
    <location>
        <begin position="242"/>
        <end position="417"/>
    </location>
</feature>
<dbReference type="OrthoDB" id="6119783at2759"/>
<keyword evidence="3" id="KW-1185">Reference proteome</keyword>
<feature type="domain" description="VWFA" evidence="2">
    <location>
        <begin position="26"/>
        <end position="220"/>
    </location>
</feature>
<dbReference type="SMART" id="SM00327">
    <property type="entry name" value="VWA"/>
    <property type="match status" value="4"/>
</dbReference>
<dbReference type="PANTHER" id="PTHR24020:SF20">
    <property type="entry name" value="PH DOMAIN-CONTAINING PROTEIN"/>
    <property type="match status" value="1"/>
</dbReference>
<gene>
    <name evidence="4" type="primary">LOC111134682</name>
</gene>
<evidence type="ECO:0000313" key="4">
    <source>
        <dbReference type="RefSeq" id="XP_022339655.1"/>
    </source>
</evidence>
<evidence type="ECO:0000259" key="2">
    <source>
        <dbReference type="PROSITE" id="PS50234"/>
    </source>
</evidence>
<dbReference type="CDD" id="cd01472">
    <property type="entry name" value="vWA_collagen"/>
    <property type="match status" value="1"/>
</dbReference>
<dbReference type="RefSeq" id="XP_022339655.1">
    <property type="nucleotide sequence ID" value="XM_022483947.1"/>
</dbReference>
<proteinExistence type="predicted"/>
<dbReference type="PRINTS" id="PR00453">
    <property type="entry name" value="VWFADOMAIN"/>
</dbReference>
<dbReference type="InterPro" id="IPR002035">
    <property type="entry name" value="VWF_A"/>
</dbReference>
<dbReference type="AlphaFoldDB" id="A0A8B8EHU7"/>
<dbReference type="PROSITE" id="PS50234">
    <property type="entry name" value="VWFA"/>
    <property type="match status" value="4"/>
</dbReference>
<dbReference type="InterPro" id="IPR036465">
    <property type="entry name" value="vWFA_dom_sf"/>
</dbReference>
<dbReference type="Pfam" id="PF00092">
    <property type="entry name" value="VWA"/>
    <property type="match status" value="4"/>
</dbReference>
<feature type="signal peptide" evidence="1">
    <location>
        <begin position="1"/>
        <end position="17"/>
    </location>
</feature>
<dbReference type="PANTHER" id="PTHR24020">
    <property type="entry name" value="COLLAGEN ALPHA"/>
    <property type="match status" value="1"/>
</dbReference>
<dbReference type="Gene3D" id="3.40.50.410">
    <property type="entry name" value="von Willebrand factor, type A domain"/>
    <property type="match status" value="4"/>
</dbReference>
<dbReference type="GeneID" id="111134682"/>
<name>A0A8B8EHU7_CRAVI</name>
<dbReference type="InterPro" id="IPR050525">
    <property type="entry name" value="ECM_Assembly_Org"/>
</dbReference>
<organism evidence="3 4">
    <name type="scientific">Crassostrea virginica</name>
    <name type="common">Eastern oyster</name>
    <dbReference type="NCBI Taxonomy" id="6565"/>
    <lineage>
        <taxon>Eukaryota</taxon>
        <taxon>Metazoa</taxon>
        <taxon>Spiralia</taxon>
        <taxon>Lophotrochozoa</taxon>
        <taxon>Mollusca</taxon>
        <taxon>Bivalvia</taxon>
        <taxon>Autobranchia</taxon>
        <taxon>Pteriomorphia</taxon>
        <taxon>Ostreida</taxon>
        <taxon>Ostreoidea</taxon>
        <taxon>Ostreidae</taxon>
        <taxon>Crassostrea</taxon>
    </lineage>
</organism>
<dbReference type="CDD" id="cd01450">
    <property type="entry name" value="vWFA_subfamily_ECM"/>
    <property type="match status" value="2"/>
</dbReference>
<feature type="domain" description="VWFA" evidence="2">
    <location>
        <begin position="663"/>
        <end position="836"/>
    </location>
</feature>
<feature type="chain" id="PRO_5034918065" evidence="1">
    <location>
        <begin position="18"/>
        <end position="847"/>
    </location>
</feature>
<evidence type="ECO:0000256" key="1">
    <source>
        <dbReference type="SAM" id="SignalP"/>
    </source>
</evidence>
<protein>
    <submittedName>
        <fullName evidence="4">Collagen alpha-1(XII) chain-like</fullName>
    </submittedName>
</protein>
<sequence>MVFTHYILLGVFSLSFGQDICIKEADIAFVVDSSSSIWEPNFDKEVRFLYNTLSKFDISPSKTRIAVVSFSNVIHPEFQFNSFNTRLEVLNATKHITYTKGRATRTYKALQYMNEEIFAPSNGAREDVVKIAIVMTDGETNPGGYDDGLPLDAAKKWTQDEAQIAKDNGVFVFAVGVGSQVNEKELNDMASNPKSHYVIRVTDYEEFTTNRLRELLTNKTCAAGKVTTPKPQEEECVKSVADVIFGIDQSTSIFSQKNFSLELDFIVKVVKQFDVGLEETRVGAVVFSDEAKTVLDLKDGVSKSDVVQRIQNITWGRGNTFMDKAFLQMIEGFSAEKGGRPGQVPQIAVLVTDGVATDPYQAVVEAGKLKSEGVEIFTIGIKNAKLEELNNLSSDPDSQHVFSVESLEALSTIVGRLSSRVCSSRKEYKNVSFFAGVLCDIQCNKRADIAFVIDSSSSIWPPNFVTQKHFVYDVLDLFDISPTKTQVAALSYSTPIKPEFQFNTYQTKDDVLVATQSIEQTKGDSTRTYRAIRYMNNVMFSSENGARSNVFKIAIVMTDGETNPGSDGYSLEEAKKMTLQEAQRAKDSGIYLIAIGVGDKVTDKELFGIASEPSAVIKVKTYEEFNTNKLKQMLADKACEVGETITTTKKPTQEIQCTQREADMIFAIDQSTSIGSDKQFGVELDFVNDLIKEFDIGADATRVGAVVFSNDSQRVLDLRDGVDLEYVTDKIHNIEWRTGNTYMNKAFRDMKEGFSPAKGGRPGLVPQVAVIVTDGDSTNPYETEKEANELKATNVKIFTIGVQGAKREYLEKYATDPNHVFYVDNLNALKTIAEDVSRRVCESISSP</sequence>
<dbReference type="Proteomes" id="UP000694844">
    <property type="component" value="Chromosome 5"/>
</dbReference>
<feature type="domain" description="VWFA" evidence="2">
    <location>
        <begin position="448"/>
        <end position="638"/>
    </location>
</feature>
<accession>A0A8B8EHU7</accession>
<dbReference type="SUPFAM" id="SSF53300">
    <property type="entry name" value="vWA-like"/>
    <property type="match status" value="4"/>
</dbReference>